<feature type="domain" description="G-protein coupled receptors family 1 profile" evidence="6">
    <location>
        <begin position="66"/>
        <end position="317"/>
    </location>
</feature>
<reference evidence="7" key="1">
    <citation type="submission" date="2025-08" db="UniProtKB">
        <authorList>
            <consortium name="Ensembl"/>
        </authorList>
    </citation>
    <scope>IDENTIFICATION</scope>
</reference>
<name>A0A3B4XK77_SERLL</name>
<evidence type="ECO:0000256" key="1">
    <source>
        <dbReference type="ARBA" id="ARBA00004370"/>
    </source>
</evidence>
<evidence type="ECO:0000256" key="2">
    <source>
        <dbReference type="ARBA" id="ARBA00022692"/>
    </source>
</evidence>
<evidence type="ECO:0000256" key="5">
    <source>
        <dbReference type="SAM" id="Phobius"/>
    </source>
</evidence>
<dbReference type="CDD" id="cd00637">
    <property type="entry name" value="7tm_classA_rhodopsin-like"/>
    <property type="match status" value="1"/>
</dbReference>
<sequence>SVHCHSNYATTAKPKEPFFFTYHSVMSLLKPQSQTNITVELQYQGLVGLVLFSIMTTVPCCVFLFINGTMLFTLRSKPVFRETSRYILLYNLLFADTVHLAQSQLLYLIAACRIRLIYPVCGILVMLSNVTIEISPLTLVVMSLERYVAVCYPLRHATIITIKNTEVAIIVVWAFSSLSVLTRVLLLLNFPFAELENLQMKDFCGKESMLLDPMSDLYDRAYTYFLFASAGVTVTCSYIGVMVAARSASTDKASAKKARNTLLLHLVQLGLSLSSTIHNPFLIAISKVLDRIIIVRIQIILYVCIIIFPRCLSALIYGIRDQTIRPVLMYHLCSFLLWPLIST</sequence>
<feature type="transmembrane region" description="Helical" evidence="5">
    <location>
        <begin position="116"/>
        <end position="144"/>
    </location>
</feature>
<dbReference type="PANTHER" id="PTHR26451">
    <property type="entry name" value="G_PROTEIN_RECEP_F1_2 DOMAIN-CONTAINING PROTEIN"/>
    <property type="match status" value="1"/>
</dbReference>
<feature type="transmembrane region" description="Helical" evidence="5">
    <location>
        <begin position="87"/>
        <end position="110"/>
    </location>
</feature>
<dbReference type="Ensembl" id="ENSSLDT00000016731.1">
    <property type="protein sequence ID" value="ENSSLDP00000016135.1"/>
    <property type="gene ID" value="ENSSLDG00000012776.1"/>
</dbReference>
<dbReference type="GO" id="GO:0004930">
    <property type="term" value="F:G protein-coupled receptor activity"/>
    <property type="evidence" value="ECO:0007669"/>
    <property type="project" value="InterPro"/>
</dbReference>
<dbReference type="PROSITE" id="PS50262">
    <property type="entry name" value="G_PROTEIN_RECEP_F1_2"/>
    <property type="match status" value="1"/>
</dbReference>
<dbReference type="Proteomes" id="UP000261360">
    <property type="component" value="Unplaced"/>
</dbReference>
<dbReference type="Pfam" id="PF00001">
    <property type="entry name" value="7tm_1"/>
    <property type="match status" value="1"/>
</dbReference>
<dbReference type="SUPFAM" id="SSF81321">
    <property type="entry name" value="Family A G protein-coupled receptor-like"/>
    <property type="match status" value="1"/>
</dbReference>
<evidence type="ECO:0000259" key="6">
    <source>
        <dbReference type="PROSITE" id="PS50262"/>
    </source>
</evidence>
<evidence type="ECO:0000313" key="7">
    <source>
        <dbReference type="Ensembl" id="ENSSLDP00000016135.1"/>
    </source>
</evidence>
<reference evidence="7" key="2">
    <citation type="submission" date="2025-09" db="UniProtKB">
        <authorList>
            <consortium name="Ensembl"/>
        </authorList>
    </citation>
    <scope>IDENTIFICATION</scope>
</reference>
<keyword evidence="4 5" id="KW-0472">Membrane</keyword>
<evidence type="ECO:0000256" key="4">
    <source>
        <dbReference type="ARBA" id="ARBA00023136"/>
    </source>
</evidence>
<accession>A0A3B4XK77</accession>
<dbReference type="PANTHER" id="PTHR26451:SF866">
    <property type="entry name" value="ODORANT RECEPTOR-RELATED"/>
    <property type="match status" value="1"/>
</dbReference>
<evidence type="ECO:0000256" key="3">
    <source>
        <dbReference type="ARBA" id="ARBA00022989"/>
    </source>
</evidence>
<dbReference type="InterPro" id="IPR000276">
    <property type="entry name" value="GPCR_Rhodpsn"/>
</dbReference>
<protein>
    <recommendedName>
        <fullName evidence="6">G-protein coupled receptors family 1 profile domain-containing protein</fullName>
    </recommendedName>
</protein>
<dbReference type="InterPro" id="IPR052921">
    <property type="entry name" value="GPCR1_Superfamily_Member"/>
</dbReference>
<dbReference type="FunFam" id="1.20.1070.10:FF:000096">
    <property type="entry name" value="Odorant receptor 131-2"/>
    <property type="match status" value="1"/>
</dbReference>
<feature type="transmembrane region" description="Helical" evidence="5">
    <location>
        <begin position="221"/>
        <end position="241"/>
    </location>
</feature>
<feature type="transmembrane region" description="Helical" evidence="5">
    <location>
        <begin position="324"/>
        <end position="341"/>
    </location>
</feature>
<keyword evidence="3 5" id="KW-1133">Transmembrane helix</keyword>
<feature type="transmembrane region" description="Helical" evidence="5">
    <location>
        <begin position="262"/>
        <end position="286"/>
    </location>
</feature>
<evidence type="ECO:0000313" key="8">
    <source>
        <dbReference type="Proteomes" id="UP000261360"/>
    </source>
</evidence>
<keyword evidence="2 5" id="KW-0812">Transmembrane</keyword>
<dbReference type="GO" id="GO:0004984">
    <property type="term" value="F:olfactory receptor activity"/>
    <property type="evidence" value="ECO:0007669"/>
    <property type="project" value="TreeGrafter"/>
</dbReference>
<dbReference type="GeneTree" id="ENSGT00940000163093"/>
<dbReference type="GO" id="GO:0005549">
    <property type="term" value="F:odorant binding"/>
    <property type="evidence" value="ECO:0007669"/>
    <property type="project" value="TreeGrafter"/>
</dbReference>
<organism evidence="7 8">
    <name type="scientific">Seriola lalandi dorsalis</name>
    <dbReference type="NCBI Taxonomy" id="1841481"/>
    <lineage>
        <taxon>Eukaryota</taxon>
        <taxon>Metazoa</taxon>
        <taxon>Chordata</taxon>
        <taxon>Craniata</taxon>
        <taxon>Vertebrata</taxon>
        <taxon>Euteleostomi</taxon>
        <taxon>Actinopterygii</taxon>
        <taxon>Neopterygii</taxon>
        <taxon>Teleostei</taxon>
        <taxon>Neoteleostei</taxon>
        <taxon>Acanthomorphata</taxon>
        <taxon>Carangaria</taxon>
        <taxon>Carangiformes</taxon>
        <taxon>Carangidae</taxon>
        <taxon>Seriola</taxon>
    </lineage>
</organism>
<feature type="transmembrane region" description="Helical" evidence="5">
    <location>
        <begin position="292"/>
        <end position="312"/>
    </location>
</feature>
<dbReference type="InterPro" id="IPR017452">
    <property type="entry name" value="GPCR_Rhodpsn_7TM"/>
</dbReference>
<feature type="transmembrane region" description="Helical" evidence="5">
    <location>
        <begin position="165"/>
        <end position="188"/>
    </location>
</feature>
<comment type="subcellular location">
    <subcellularLocation>
        <location evidence="1">Membrane</location>
    </subcellularLocation>
</comment>
<dbReference type="AlphaFoldDB" id="A0A3B4XK77"/>
<keyword evidence="8" id="KW-1185">Reference proteome</keyword>
<dbReference type="Gene3D" id="1.20.1070.10">
    <property type="entry name" value="Rhodopsin 7-helix transmembrane proteins"/>
    <property type="match status" value="1"/>
</dbReference>
<proteinExistence type="predicted"/>
<feature type="transmembrane region" description="Helical" evidence="5">
    <location>
        <begin position="46"/>
        <end position="66"/>
    </location>
</feature>
<dbReference type="GO" id="GO:0016020">
    <property type="term" value="C:membrane"/>
    <property type="evidence" value="ECO:0007669"/>
    <property type="project" value="UniProtKB-SubCell"/>
</dbReference>